<feature type="domain" description="RNA polymerase Rpb2" evidence="12">
    <location>
        <begin position="136"/>
        <end position="329"/>
    </location>
</feature>
<dbReference type="GO" id="GO:0032549">
    <property type="term" value="F:ribonucleoside binding"/>
    <property type="evidence" value="ECO:0007669"/>
    <property type="project" value="InterPro"/>
</dbReference>
<comment type="similarity">
    <text evidence="6 7">Belongs to the RNA polymerase beta chain family.</text>
</comment>
<feature type="compositionally biased region" description="Basic and acidic residues" evidence="9">
    <location>
        <begin position="1150"/>
        <end position="1165"/>
    </location>
</feature>
<dbReference type="InterPro" id="IPR019462">
    <property type="entry name" value="DNA-dir_RNA_pol_bsu_external_1"/>
</dbReference>
<feature type="domain" description="DNA-directed RNA polymerase subunit 2 hybrid-binding" evidence="10">
    <location>
        <begin position="634"/>
        <end position="1009"/>
    </location>
</feature>
<gene>
    <name evidence="6" type="primary">rpoB</name>
    <name evidence="16" type="ORF">A2785_00110</name>
</gene>
<dbReference type="InterPro" id="IPR010243">
    <property type="entry name" value="RNA_pol_bsu_bac"/>
</dbReference>
<dbReference type="Proteomes" id="UP000179069">
    <property type="component" value="Unassembled WGS sequence"/>
</dbReference>
<dbReference type="Pfam" id="PF04561">
    <property type="entry name" value="RNA_pol_Rpb2_2"/>
    <property type="match status" value="1"/>
</dbReference>
<dbReference type="GO" id="GO:0000428">
    <property type="term" value="C:DNA-directed RNA polymerase complex"/>
    <property type="evidence" value="ECO:0007669"/>
    <property type="project" value="UniProtKB-KW"/>
</dbReference>
<dbReference type="InterPro" id="IPR007642">
    <property type="entry name" value="RNA_pol_Rpb2_2"/>
</dbReference>
<comment type="catalytic activity">
    <reaction evidence="5 6 8">
        <text>RNA(n) + a ribonucleoside 5'-triphosphate = RNA(n+1) + diphosphate</text>
        <dbReference type="Rhea" id="RHEA:21248"/>
        <dbReference type="Rhea" id="RHEA-COMP:14527"/>
        <dbReference type="Rhea" id="RHEA-COMP:17342"/>
        <dbReference type="ChEBI" id="CHEBI:33019"/>
        <dbReference type="ChEBI" id="CHEBI:61557"/>
        <dbReference type="ChEBI" id="CHEBI:140395"/>
        <dbReference type="EC" id="2.7.7.6"/>
    </reaction>
</comment>
<evidence type="ECO:0000256" key="3">
    <source>
        <dbReference type="ARBA" id="ARBA00022695"/>
    </source>
</evidence>
<dbReference type="Gene3D" id="3.90.1800.10">
    <property type="entry name" value="RNA polymerase alpha subunit dimerisation domain"/>
    <property type="match status" value="1"/>
</dbReference>
<feature type="region of interest" description="Disordered" evidence="9">
    <location>
        <begin position="1098"/>
        <end position="1165"/>
    </location>
</feature>
<evidence type="ECO:0000313" key="16">
    <source>
        <dbReference type="EMBL" id="OGY16342.1"/>
    </source>
</evidence>
<dbReference type="InterPro" id="IPR007641">
    <property type="entry name" value="RNA_pol_Rpb2_7"/>
</dbReference>
<evidence type="ECO:0000256" key="2">
    <source>
        <dbReference type="ARBA" id="ARBA00022679"/>
    </source>
</evidence>
<keyword evidence="4 6" id="KW-0804">Transcription</keyword>
<dbReference type="Pfam" id="PF04560">
    <property type="entry name" value="RNA_pol_Rpb2_7"/>
    <property type="match status" value="1"/>
</dbReference>
<evidence type="ECO:0000259" key="13">
    <source>
        <dbReference type="Pfam" id="PF04563"/>
    </source>
</evidence>
<dbReference type="NCBIfam" id="NF001616">
    <property type="entry name" value="PRK00405.1"/>
    <property type="match status" value="1"/>
</dbReference>
<sequence length="1165" mass="130921">MKKKDTQTRQYWGIEERQLPQLDLLAVQRESYEWFTTEGIRDSLRVISPIEDFTGKNWKLEFGNHNFGEPKHTPEQAKAKGITYEMPLKVEAKLTNLQTGQTSEQEVFFGDIPKMTQTGTFIINGIERAVVSQLVRSPGVFFSGEVDPSTGRMLYKAELRPLRGSWLEFQVTRNDIITVKIDRHRKFPVTVLLRGIETLTDENIMEYFGDIDKDPVHLYVQSTLDKDSTKTREEAIIEIYEKMRPGEPAVFENAQQYLHQLFFDSRRYDLAKVGRYKLNKRLGIKVPNDNTNFVLKKEDIIATIRYLIGLQNSQGKVDDIDHLANRRVRCVGELVATTAFRIGLLRLERSIREKMSLTKAEEKITSASLVNARPIIATISEFFRRNRLSTILDQTNPLSEIDNLRRLSVMGPGGVTRERASFSMRDINASQYARICPIRSPEGPNIGLVNYMALYAKVNDYGFLEAPYKKVEKVEKNGKIRMRMSNEVIYISADDEEDFYITHAEVETDSQGFITEEWVPVRYRGEFLEAPVEQVQLVDVVSRQVVGTSASLIPFIAHDEANRALMGTHMQCQAVPLLRPSSPVVGTGMEKDVIEAMERSIRAFHGGIVQNVDANQVEIRVNSNELRDMRRSAKENTREYLSIDSNKEIYHIQKFTRSAQSTCYSQRPLVKTGQRIQKGDLIIDGPCSDQGELALGQNLLIAYMSFDGLGYEDAIIISERLVREDVLTSIHINEYEAQVMDTKLGPEELTRDIPNVGDTDLRNLGEDGIVIVGSEVGPNDILVGKIAPKGETELTAEERLLRAIFGEKAREVRDTSLRMPHGEAGTIIEVKILDRDKGDELDPGVNKKVIVRIAQIRKVTVGDKLAGRHGNKGVISKIVPEEDMPYLKDGTPVDIIISPLSVLARMNLGQLLEAHLGWAGIRLGYKVAIPVFEKIPETTINKELEKAKLPISGKVQLHDGRTGEPFEEETVVGIGYILKLIHMIEDKTHARSTGPYSLVTQQPLGGKAQMGGQRLGEMEVWALEAHRAATTLQEMLTIKSDDVIGRAKAFEAIVKGTEIPEATVPESFKVLVKELQSLCLEVIPTEAVEEDVLEIPEENGQIIKDEGITTAEQAPKEPGKELVSVPDTQVDSLQPAGEGKQEINKNQTSKQEDQEQKDTKNNQAK</sequence>
<dbReference type="Gene3D" id="3.90.1100.10">
    <property type="match status" value="1"/>
</dbReference>
<dbReference type="Pfam" id="PF04565">
    <property type="entry name" value="RNA_pol_Rpb2_3"/>
    <property type="match status" value="1"/>
</dbReference>
<dbReference type="InterPro" id="IPR007121">
    <property type="entry name" value="RNA_pol_bsu_CS"/>
</dbReference>
<keyword evidence="1 6" id="KW-0240">DNA-directed RNA polymerase</keyword>
<dbReference type="SUPFAM" id="SSF64484">
    <property type="entry name" value="beta and beta-prime subunits of DNA dependent RNA-polymerase"/>
    <property type="match status" value="1"/>
</dbReference>
<evidence type="ECO:0000256" key="7">
    <source>
        <dbReference type="RuleBase" id="RU000434"/>
    </source>
</evidence>
<evidence type="ECO:0000313" key="17">
    <source>
        <dbReference type="Proteomes" id="UP000179069"/>
    </source>
</evidence>
<dbReference type="CDD" id="cd00653">
    <property type="entry name" value="RNA_pol_B_RPB2"/>
    <property type="match status" value="1"/>
</dbReference>
<dbReference type="InterPro" id="IPR007644">
    <property type="entry name" value="RNA_pol_bsu_protrusion"/>
</dbReference>
<dbReference type="EC" id="2.7.7.6" evidence="6 8"/>
<dbReference type="Pfam" id="PF00562">
    <property type="entry name" value="RNA_pol_Rpb2_6"/>
    <property type="match status" value="1"/>
</dbReference>
<comment type="caution">
    <text evidence="16">The sequence shown here is derived from an EMBL/GenBank/DDBJ whole genome shotgun (WGS) entry which is preliminary data.</text>
</comment>
<dbReference type="Pfam" id="PF10385">
    <property type="entry name" value="RNA_pol_Rpb2_45"/>
    <property type="match status" value="1"/>
</dbReference>
<dbReference type="InterPro" id="IPR037033">
    <property type="entry name" value="DNA-dir_RNAP_su2_hyb_sf"/>
</dbReference>
<evidence type="ECO:0000259" key="15">
    <source>
        <dbReference type="Pfam" id="PF10385"/>
    </source>
</evidence>
<dbReference type="InterPro" id="IPR007120">
    <property type="entry name" value="DNA-dir_RNAP_su2_dom"/>
</dbReference>
<dbReference type="InterPro" id="IPR014724">
    <property type="entry name" value="RNA_pol_RPB2_OB-fold"/>
</dbReference>
<evidence type="ECO:0000256" key="9">
    <source>
        <dbReference type="SAM" id="MobiDB-lite"/>
    </source>
</evidence>
<feature type="domain" description="RNA polymerase Rpb2" evidence="11">
    <location>
        <begin position="1011"/>
        <end position="1082"/>
    </location>
</feature>
<dbReference type="Pfam" id="PF04563">
    <property type="entry name" value="RNA_pol_Rpb2_1"/>
    <property type="match status" value="1"/>
</dbReference>
<evidence type="ECO:0000259" key="11">
    <source>
        <dbReference type="Pfam" id="PF04560"/>
    </source>
</evidence>
<evidence type="ECO:0000256" key="4">
    <source>
        <dbReference type="ARBA" id="ARBA00023163"/>
    </source>
</evidence>
<dbReference type="Gene3D" id="2.30.150.10">
    <property type="entry name" value="DNA-directed RNA polymerase, beta subunit, external 1 domain"/>
    <property type="match status" value="1"/>
</dbReference>
<dbReference type="InterPro" id="IPR007645">
    <property type="entry name" value="RNA_pol_Rpb2_3"/>
</dbReference>
<dbReference type="EMBL" id="MHCI01000017">
    <property type="protein sequence ID" value="OGY16342.1"/>
    <property type="molecule type" value="Genomic_DNA"/>
</dbReference>
<dbReference type="PROSITE" id="PS01166">
    <property type="entry name" value="RNA_POL_BETA"/>
    <property type="match status" value="1"/>
</dbReference>
<evidence type="ECO:0000256" key="1">
    <source>
        <dbReference type="ARBA" id="ARBA00022478"/>
    </source>
</evidence>
<organism evidence="16 17">
    <name type="scientific">Candidatus Chisholmbacteria bacterium RIFCSPHIGHO2_01_FULL_49_18</name>
    <dbReference type="NCBI Taxonomy" id="1797590"/>
    <lineage>
        <taxon>Bacteria</taxon>
        <taxon>Candidatus Chisholmiibacteriota</taxon>
    </lineage>
</organism>
<dbReference type="Gene3D" id="2.40.270.10">
    <property type="entry name" value="DNA-directed RNA polymerase, subunit 2, domain 6"/>
    <property type="match status" value="2"/>
</dbReference>
<accession>A0A1G1VLS6</accession>
<dbReference type="PANTHER" id="PTHR20856">
    <property type="entry name" value="DNA-DIRECTED RNA POLYMERASE I SUBUNIT 2"/>
    <property type="match status" value="1"/>
</dbReference>
<name>A0A1G1VLS6_9BACT</name>
<reference evidence="16 17" key="1">
    <citation type="journal article" date="2016" name="Nat. Commun.">
        <title>Thousands of microbial genomes shed light on interconnected biogeochemical processes in an aquifer system.</title>
        <authorList>
            <person name="Anantharaman K."/>
            <person name="Brown C.T."/>
            <person name="Hug L.A."/>
            <person name="Sharon I."/>
            <person name="Castelle C.J."/>
            <person name="Probst A.J."/>
            <person name="Thomas B.C."/>
            <person name="Singh A."/>
            <person name="Wilkins M.J."/>
            <person name="Karaoz U."/>
            <person name="Brodie E.L."/>
            <person name="Williams K.H."/>
            <person name="Hubbard S.S."/>
            <person name="Banfield J.F."/>
        </authorList>
    </citation>
    <scope>NUCLEOTIDE SEQUENCE [LARGE SCALE GENOMIC DNA]</scope>
</reference>
<evidence type="ECO:0000256" key="6">
    <source>
        <dbReference type="HAMAP-Rule" id="MF_01321"/>
    </source>
</evidence>
<dbReference type="AlphaFoldDB" id="A0A1G1VLS6"/>
<dbReference type="Gene3D" id="3.90.1110.10">
    <property type="entry name" value="RNA polymerase Rpb2, domain 2"/>
    <property type="match status" value="1"/>
</dbReference>
<evidence type="ECO:0000256" key="8">
    <source>
        <dbReference type="RuleBase" id="RU363031"/>
    </source>
</evidence>
<protein>
    <recommendedName>
        <fullName evidence="6 8">DNA-directed RNA polymerase subunit beta</fullName>
        <shortName evidence="6">RNAP subunit beta</shortName>
        <ecNumber evidence="6 8">2.7.7.6</ecNumber>
    </recommendedName>
    <alternativeName>
        <fullName evidence="6">RNA polymerase subunit beta</fullName>
    </alternativeName>
    <alternativeName>
        <fullName evidence="6">Transcriptase subunit beta</fullName>
    </alternativeName>
</protein>
<dbReference type="NCBIfam" id="TIGR02013">
    <property type="entry name" value="rpoB"/>
    <property type="match status" value="1"/>
</dbReference>
<dbReference type="GO" id="GO:0006351">
    <property type="term" value="P:DNA-templated transcription"/>
    <property type="evidence" value="ECO:0007669"/>
    <property type="project" value="UniProtKB-UniRule"/>
</dbReference>
<dbReference type="InterPro" id="IPR037034">
    <property type="entry name" value="RNA_pol_Rpb2_2_sf"/>
</dbReference>
<comment type="subunit">
    <text evidence="6 8">The RNAP catalytic core consists of 2 alpha, 1 beta, 1 beta' and 1 omega subunit. When a sigma factor is associated with the core the holoenzyme is formed, which can initiate transcription.</text>
</comment>
<keyword evidence="3 6" id="KW-0548">Nucleotidyltransferase</keyword>
<dbReference type="GO" id="GO:0003899">
    <property type="term" value="F:DNA-directed RNA polymerase activity"/>
    <property type="evidence" value="ECO:0007669"/>
    <property type="project" value="UniProtKB-UniRule"/>
</dbReference>
<evidence type="ECO:0000259" key="12">
    <source>
        <dbReference type="Pfam" id="PF04561"/>
    </source>
</evidence>
<feature type="domain" description="RNA polymerase beta subunit protrusion" evidence="13">
    <location>
        <begin position="69"/>
        <end position="375"/>
    </location>
</feature>
<evidence type="ECO:0000259" key="14">
    <source>
        <dbReference type="Pfam" id="PF04565"/>
    </source>
</evidence>
<feature type="domain" description="DNA-directed RNA polymerase beta subunit external 1" evidence="15">
    <location>
        <begin position="468"/>
        <end position="540"/>
    </location>
</feature>
<dbReference type="InterPro" id="IPR042107">
    <property type="entry name" value="DNA-dir_RNA_pol_bsu_ext_1_sf"/>
</dbReference>
<dbReference type="InterPro" id="IPR015712">
    <property type="entry name" value="DNA-dir_RNA_pol_su2"/>
</dbReference>
<feature type="domain" description="RNA polymerase Rpb2" evidence="14">
    <location>
        <begin position="391"/>
        <end position="458"/>
    </location>
</feature>
<comment type="function">
    <text evidence="6 8">DNA-dependent RNA polymerase catalyzes the transcription of DNA into RNA using the four ribonucleoside triphosphates as substrates.</text>
</comment>
<keyword evidence="2 6" id="KW-0808">Transferase</keyword>
<evidence type="ECO:0000259" key="10">
    <source>
        <dbReference type="Pfam" id="PF00562"/>
    </source>
</evidence>
<evidence type="ECO:0000256" key="5">
    <source>
        <dbReference type="ARBA" id="ARBA00048552"/>
    </source>
</evidence>
<proteinExistence type="inferred from homology"/>
<dbReference type="HAMAP" id="MF_01321">
    <property type="entry name" value="RNApol_bact_RpoB"/>
    <property type="match status" value="1"/>
</dbReference>
<dbReference type="Gene3D" id="2.40.50.100">
    <property type="match status" value="1"/>
</dbReference>
<dbReference type="GO" id="GO:0003677">
    <property type="term" value="F:DNA binding"/>
    <property type="evidence" value="ECO:0007669"/>
    <property type="project" value="UniProtKB-UniRule"/>
</dbReference>
<dbReference type="Gene3D" id="2.40.50.150">
    <property type="match status" value="1"/>
</dbReference>